<dbReference type="GO" id="GO:0005840">
    <property type="term" value="C:ribosome"/>
    <property type="evidence" value="ECO:0007669"/>
    <property type="project" value="UniProtKB-KW"/>
</dbReference>
<keyword evidence="1" id="KW-0687">Ribonucleoprotein</keyword>
<dbReference type="AlphaFoldDB" id="A0AAE1HGJ6"/>
<reference evidence="1" key="2">
    <citation type="journal article" date="2023" name="BMC Genomics">
        <title>Pest status, molecular evolution, and epigenetic factors derived from the genome assembly of Frankliniella fusca, a thysanopteran phytovirus vector.</title>
        <authorList>
            <person name="Catto M.A."/>
            <person name="Labadie P.E."/>
            <person name="Jacobson A.L."/>
            <person name="Kennedy G.G."/>
            <person name="Srinivasan R."/>
            <person name="Hunt B.G."/>
        </authorList>
    </citation>
    <scope>NUCLEOTIDE SEQUENCE</scope>
    <source>
        <strain evidence="1">PL_HMW_Pooled</strain>
    </source>
</reference>
<name>A0AAE1HGJ6_9NEOP</name>
<dbReference type="EMBL" id="JAHWGI010001023">
    <property type="protein sequence ID" value="KAK3920877.1"/>
    <property type="molecule type" value="Genomic_DNA"/>
</dbReference>
<organism evidence="1 2">
    <name type="scientific">Frankliniella fusca</name>
    <dbReference type="NCBI Taxonomy" id="407009"/>
    <lineage>
        <taxon>Eukaryota</taxon>
        <taxon>Metazoa</taxon>
        <taxon>Ecdysozoa</taxon>
        <taxon>Arthropoda</taxon>
        <taxon>Hexapoda</taxon>
        <taxon>Insecta</taxon>
        <taxon>Pterygota</taxon>
        <taxon>Neoptera</taxon>
        <taxon>Paraneoptera</taxon>
        <taxon>Thysanoptera</taxon>
        <taxon>Terebrantia</taxon>
        <taxon>Thripoidea</taxon>
        <taxon>Thripidae</taxon>
        <taxon>Frankliniella</taxon>
    </lineage>
</organism>
<dbReference type="Proteomes" id="UP001219518">
    <property type="component" value="Unassembled WGS sequence"/>
</dbReference>
<proteinExistence type="predicted"/>
<keyword evidence="1" id="KW-0689">Ribosomal protein</keyword>
<protein>
    <submittedName>
        <fullName evidence="1">50S ribosomal protein L14</fullName>
    </submittedName>
</protein>
<accession>A0AAE1HGJ6</accession>
<sequence length="74" mass="8315">MFLTAVPMDEREHCRSDEALLVAVLGWNGISHLELGELIGPEVLPGQYEAHDVLRQQCERPQVEHLVAVLVDKL</sequence>
<gene>
    <name evidence="1" type="ORF">KUF71_010114</name>
</gene>
<reference evidence="1" key="1">
    <citation type="submission" date="2021-07" db="EMBL/GenBank/DDBJ databases">
        <authorList>
            <person name="Catto M.A."/>
            <person name="Jacobson A."/>
            <person name="Kennedy G."/>
            <person name="Labadie P."/>
            <person name="Hunt B.G."/>
            <person name="Srinivasan R."/>
        </authorList>
    </citation>
    <scope>NUCLEOTIDE SEQUENCE</scope>
    <source>
        <strain evidence="1">PL_HMW_Pooled</strain>
        <tissue evidence="1">Head</tissue>
    </source>
</reference>
<comment type="caution">
    <text evidence="1">The sequence shown here is derived from an EMBL/GenBank/DDBJ whole genome shotgun (WGS) entry which is preliminary data.</text>
</comment>
<keyword evidence="2" id="KW-1185">Reference proteome</keyword>
<evidence type="ECO:0000313" key="1">
    <source>
        <dbReference type="EMBL" id="KAK3920877.1"/>
    </source>
</evidence>
<evidence type="ECO:0000313" key="2">
    <source>
        <dbReference type="Proteomes" id="UP001219518"/>
    </source>
</evidence>